<keyword evidence="10" id="KW-1185">Reference proteome</keyword>
<name>A0A1W9YXE6_MYCBA</name>
<dbReference type="InterPro" id="IPR001128">
    <property type="entry name" value="Cyt_P450"/>
</dbReference>
<evidence type="ECO:0000256" key="4">
    <source>
        <dbReference type="ARBA" id="ARBA00022723"/>
    </source>
</evidence>
<dbReference type="GO" id="GO:0008395">
    <property type="term" value="F:steroid hydroxylase activity"/>
    <property type="evidence" value="ECO:0007669"/>
    <property type="project" value="TreeGrafter"/>
</dbReference>
<dbReference type="PROSITE" id="PS00086">
    <property type="entry name" value="CYTOCHROME_P450"/>
    <property type="match status" value="1"/>
</dbReference>
<dbReference type="PANTHER" id="PTHR46696:SF4">
    <property type="entry name" value="BIOTIN BIOSYNTHESIS CYTOCHROME P450"/>
    <property type="match status" value="1"/>
</dbReference>
<protein>
    <submittedName>
        <fullName evidence="9">Cytochrome</fullName>
    </submittedName>
</protein>
<organism evidence="9 10">
    <name type="scientific">Mycolicibacterium bacteremicum</name>
    <name type="common">Mycobacterium bacteremicum</name>
    <dbReference type="NCBI Taxonomy" id="564198"/>
    <lineage>
        <taxon>Bacteria</taxon>
        <taxon>Bacillati</taxon>
        <taxon>Actinomycetota</taxon>
        <taxon>Actinomycetes</taxon>
        <taxon>Mycobacteriales</taxon>
        <taxon>Mycobacteriaceae</taxon>
        <taxon>Mycolicibacterium</taxon>
    </lineage>
</organism>
<proteinExistence type="inferred from homology"/>
<comment type="cofactor">
    <cofactor evidence="1">
        <name>heme</name>
        <dbReference type="ChEBI" id="CHEBI:30413"/>
    </cofactor>
</comment>
<dbReference type="InterPro" id="IPR036396">
    <property type="entry name" value="Cyt_P450_sf"/>
</dbReference>
<dbReference type="STRING" id="564198.BST17_14260"/>
<keyword evidence="3 8" id="KW-0349">Heme</keyword>
<dbReference type="EMBL" id="MVHJ01000010">
    <property type="protein sequence ID" value="ORA04440.1"/>
    <property type="molecule type" value="Genomic_DNA"/>
</dbReference>
<evidence type="ECO:0000256" key="8">
    <source>
        <dbReference type="RuleBase" id="RU000461"/>
    </source>
</evidence>
<comment type="caution">
    <text evidence="9">The sequence shown here is derived from an EMBL/GenBank/DDBJ whole genome shotgun (WGS) entry which is preliminary data.</text>
</comment>
<evidence type="ECO:0000256" key="1">
    <source>
        <dbReference type="ARBA" id="ARBA00001971"/>
    </source>
</evidence>
<keyword evidence="5 8" id="KW-0560">Oxidoreductase</keyword>
<dbReference type="GO" id="GO:0006707">
    <property type="term" value="P:cholesterol catabolic process"/>
    <property type="evidence" value="ECO:0007669"/>
    <property type="project" value="TreeGrafter"/>
</dbReference>
<keyword evidence="7 8" id="KW-0503">Monooxygenase</keyword>
<dbReference type="Pfam" id="PF00067">
    <property type="entry name" value="p450"/>
    <property type="match status" value="1"/>
</dbReference>
<evidence type="ECO:0000256" key="6">
    <source>
        <dbReference type="ARBA" id="ARBA00023004"/>
    </source>
</evidence>
<dbReference type="Proteomes" id="UP000192366">
    <property type="component" value="Unassembled WGS sequence"/>
</dbReference>
<evidence type="ECO:0000256" key="7">
    <source>
        <dbReference type="ARBA" id="ARBA00023033"/>
    </source>
</evidence>
<dbReference type="GO" id="GO:0020037">
    <property type="term" value="F:heme binding"/>
    <property type="evidence" value="ECO:0007669"/>
    <property type="project" value="InterPro"/>
</dbReference>
<dbReference type="SUPFAM" id="SSF48264">
    <property type="entry name" value="Cytochrome P450"/>
    <property type="match status" value="1"/>
</dbReference>
<dbReference type="InterPro" id="IPR017972">
    <property type="entry name" value="Cyt_P450_CS"/>
</dbReference>
<dbReference type="AlphaFoldDB" id="A0A1W9YXE6"/>
<sequence>MTNSVDKVDIFTSEEVINDPYPYFDDLRSRCPVHPIAQPGVLAVTGYDEAVEVYRNGAAFSSCNAMGGPFPPFPVEPGTDDITDVVQANREHWVFNEFMVTKDGAAHEAERFMLRRLMTPKRLKENEDQMAGIADACIDAFIDTGRFEVVQDYGKPFTTMVIADLLGIPAEDREHFRKIFTGQHVAALGGDSPLPENPLEYMYETFGGYVENRRREPRADVLTSLATSTYPDGSLPDIESVVRLATFLFGAGQDTSARLMAASLRFLADDQQLQATLRADRRRIPEFIEEVLRLESPTMSDFRMTQKSTRIGDVDIAAGTTIMLHPGASNRDPVKFPDPDAFRLDRDNVREHIAFGRGVHSCPGGPLARAEGRVTIERFLDRTVTLTLSEEHHGPVGERRFRHDPTYIIRGLTDLHLEFTSTN</sequence>
<dbReference type="GO" id="GO:0036199">
    <property type="term" value="F:cholest-4-en-3-one 26-monooxygenase activity"/>
    <property type="evidence" value="ECO:0007669"/>
    <property type="project" value="TreeGrafter"/>
</dbReference>
<dbReference type="OrthoDB" id="502624at2"/>
<dbReference type="Gene3D" id="1.10.630.10">
    <property type="entry name" value="Cytochrome P450"/>
    <property type="match status" value="1"/>
</dbReference>
<dbReference type="InterPro" id="IPR002397">
    <property type="entry name" value="Cyt_P450_B"/>
</dbReference>
<gene>
    <name evidence="9" type="ORF">BST17_14260</name>
</gene>
<dbReference type="GO" id="GO:0005506">
    <property type="term" value="F:iron ion binding"/>
    <property type="evidence" value="ECO:0007669"/>
    <property type="project" value="InterPro"/>
</dbReference>
<evidence type="ECO:0000313" key="10">
    <source>
        <dbReference type="Proteomes" id="UP000192366"/>
    </source>
</evidence>
<evidence type="ECO:0000256" key="3">
    <source>
        <dbReference type="ARBA" id="ARBA00022617"/>
    </source>
</evidence>
<dbReference type="PANTHER" id="PTHR46696">
    <property type="entry name" value="P450, PUTATIVE (EUROFUNG)-RELATED"/>
    <property type="match status" value="1"/>
</dbReference>
<evidence type="ECO:0000256" key="2">
    <source>
        <dbReference type="ARBA" id="ARBA00010617"/>
    </source>
</evidence>
<keyword evidence="6 8" id="KW-0408">Iron</keyword>
<keyword evidence="4 8" id="KW-0479">Metal-binding</keyword>
<comment type="similarity">
    <text evidence="2 8">Belongs to the cytochrome P450 family.</text>
</comment>
<dbReference type="RefSeq" id="WP_083059112.1">
    <property type="nucleotide sequence ID" value="NZ_JACKVM010000008.1"/>
</dbReference>
<accession>A0A1W9YXE6</accession>
<dbReference type="PRINTS" id="PR00359">
    <property type="entry name" value="BP450"/>
</dbReference>
<reference evidence="9 10" key="1">
    <citation type="submission" date="2017-02" db="EMBL/GenBank/DDBJ databases">
        <title>The new phylogeny of genus Mycobacterium.</title>
        <authorList>
            <person name="Tortoli E."/>
            <person name="Trovato A."/>
            <person name="Cirillo D.M."/>
        </authorList>
    </citation>
    <scope>NUCLEOTIDE SEQUENCE [LARGE SCALE GENOMIC DNA]</scope>
    <source>
        <strain evidence="9 10">DSM 45578</strain>
    </source>
</reference>
<evidence type="ECO:0000313" key="9">
    <source>
        <dbReference type="EMBL" id="ORA04440.1"/>
    </source>
</evidence>
<evidence type="ECO:0000256" key="5">
    <source>
        <dbReference type="ARBA" id="ARBA00023002"/>
    </source>
</evidence>